<name>A0A448WMM0_9PLAT</name>
<dbReference type="InterPro" id="IPR027417">
    <property type="entry name" value="P-loop_NTPase"/>
</dbReference>
<dbReference type="SUPFAM" id="SSF52540">
    <property type="entry name" value="P-loop containing nucleoside triphosphate hydrolases"/>
    <property type="match status" value="1"/>
</dbReference>
<evidence type="ECO:0000313" key="2">
    <source>
        <dbReference type="EMBL" id="VEL15484.1"/>
    </source>
</evidence>
<dbReference type="Proteomes" id="UP000784294">
    <property type="component" value="Unassembled WGS sequence"/>
</dbReference>
<gene>
    <name evidence="2" type="ORF">PXEA_LOCUS8924</name>
</gene>
<dbReference type="AlphaFoldDB" id="A0A448WMM0"/>
<comment type="caution">
    <text evidence="2">The sequence shown here is derived from an EMBL/GenBank/DDBJ whole genome shotgun (WGS) entry which is preliminary data.</text>
</comment>
<evidence type="ECO:0000256" key="1">
    <source>
        <dbReference type="SAM" id="MobiDB-lite"/>
    </source>
</evidence>
<feature type="region of interest" description="Disordered" evidence="1">
    <location>
        <begin position="155"/>
        <end position="186"/>
    </location>
</feature>
<keyword evidence="3" id="KW-1185">Reference proteome</keyword>
<organism evidence="2 3">
    <name type="scientific">Protopolystoma xenopodis</name>
    <dbReference type="NCBI Taxonomy" id="117903"/>
    <lineage>
        <taxon>Eukaryota</taxon>
        <taxon>Metazoa</taxon>
        <taxon>Spiralia</taxon>
        <taxon>Lophotrochozoa</taxon>
        <taxon>Platyhelminthes</taxon>
        <taxon>Monogenea</taxon>
        <taxon>Polyopisthocotylea</taxon>
        <taxon>Polystomatidea</taxon>
        <taxon>Polystomatidae</taxon>
        <taxon>Protopolystoma</taxon>
    </lineage>
</organism>
<dbReference type="Gene3D" id="3.40.50.300">
    <property type="entry name" value="P-loop containing nucleotide triphosphate hydrolases"/>
    <property type="match status" value="1"/>
</dbReference>
<evidence type="ECO:0008006" key="4">
    <source>
        <dbReference type="Google" id="ProtNLM"/>
    </source>
</evidence>
<dbReference type="OrthoDB" id="10020961at2759"/>
<dbReference type="EMBL" id="CAAALY010024751">
    <property type="protein sequence ID" value="VEL15484.1"/>
    <property type="molecule type" value="Genomic_DNA"/>
</dbReference>
<sequence>MHGTGGHAIGGVTGRASAWAAAIGLPVYGQLRCLLMHEIGAAAGEQMTAGEALSADVACLVYDVTDPCSFTYIANLFLNYYRGTRVPCLIVAAKSDQPSTLQDYRLHVSEFISKYHLSEVQSFSSLDIKPRSPDRPPLSSSHRAFPSIGVALDASASESKDNQTNGVKRRSGSAHTLLNESRRYGQRPSSVYGAAVEGIDDQSVDTTSQPAPGIFILPMNACPRTLVSF</sequence>
<protein>
    <recommendedName>
        <fullName evidence="4">Miro domain-containing protein</fullName>
    </recommendedName>
</protein>
<reference evidence="2" key="1">
    <citation type="submission" date="2018-11" db="EMBL/GenBank/DDBJ databases">
        <authorList>
            <consortium name="Pathogen Informatics"/>
        </authorList>
    </citation>
    <scope>NUCLEOTIDE SEQUENCE</scope>
</reference>
<evidence type="ECO:0000313" key="3">
    <source>
        <dbReference type="Proteomes" id="UP000784294"/>
    </source>
</evidence>
<accession>A0A448WMM0</accession>
<proteinExistence type="predicted"/>